<dbReference type="InterPro" id="IPR055470">
    <property type="entry name" value="DUF7042"/>
</dbReference>
<keyword evidence="1" id="KW-0732">Signal</keyword>
<dbReference type="EMBL" id="JAZGQO010000002">
    <property type="protein sequence ID" value="KAK6192002.1"/>
    <property type="molecule type" value="Genomic_DNA"/>
</dbReference>
<dbReference type="Pfam" id="PF23070">
    <property type="entry name" value="DUF7043"/>
    <property type="match status" value="2"/>
</dbReference>
<dbReference type="PANTHER" id="PTHR22255">
    <property type="entry name" value="LP06548P"/>
    <property type="match status" value="1"/>
</dbReference>
<accession>A0AAN8Q8R2</accession>
<evidence type="ECO:0000259" key="2">
    <source>
        <dbReference type="Pfam" id="PF23069"/>
    </source>
</evidence>
<feature type="signal peptide" evidence="1">
    <location>
        <begin position="1"/>
        <end position="28"/>
    </location>
</feature>
<dbReference type="AlphaFoldDB" id="A0AAN8Q8R2"/>
<gene>
    <name evidence="4" type="ORF">SNE40_003558</name>
</gene>
<name>A0AAN8Q8R2_PATCE</name>
<keyword evidence="5" id="KW-1185">Reference proteome</keyword>
<dbReference type="Pfam" id="PF23069">
    <property type="entry name" value="DUF7042"/>
    <property type="match status" value="1"/>
</dbReference>
<sequence>MMSTKIRCQRLQFGFLILTCMLPNGVFSTCRFPEFLQREQPWAADYGEGRFVAYVKNTYMQINQLKGGNDSTYARRCIEETKGNKYLVTHEESLKPPKYMCMEFLQRSENIVQLKVSRQSDRRSIELCDDSGMGLDHWPIVQMAQSPEQRIVCPFVGGYNINMYFPNETMVCVDNLLLMRMESECESGEGLTFDFRTDKCIPANLPREIKQRAYCIAHWTEEGHTFIVLQHSTVHKHFWCLRISDALGDIRTAYLFLNLVCDPSEPVLQTLNYFHFRMSRVIYSTICADELDGCSIIQSFCLTDFRRHCSKTCDSCEYESELGLCTFPEHLRGNWIESSRQNTRRMSVKEYSLGLQNIGKFECLNIESKSYADKRILLELFDNGCYPRYACVDLEKIAPSVIIYRLGNRIDWPLPYRENDKDYLCKADKFKDRNTKYAKERPPKILIHADVLHPVSCGLPAKLQYGVSFKEDGKLCGGCLYYSPYNDADKIYIQPVNCSVDPYPLEYNCLASFDFGNRTHAVVTKTSIPGNYGEYLCWVFTMDKKIKVIKSADCYEFENEYADPEGLEAQFSIMDVAEDSPNNLCRNLVFAPRTTSARQVSNGTTIMPKVLYTILEPEEPNAQTELSREMDAKAVYDHRNVGHALQSNVLTTKIILLIALIILVART</sequence>
<dbReference type="PANTHER" id="PTHR22255:SF9">
    <property type="entry name" value="LP06548P"/>
    <property type="match status" value="1"/>
</dbReference>
<protein>
    <submittedName>
        <fullName evidence="4">Uncharacterized protein</fullName>
    </submittedName>
</protein>
<comment type="caution">
    <text evidence="4">The sequence shown here is derived from an EMBL/GenBank/DDBJ whole genome shotgun (WGS) entry which is preliminary data.</text>
</comment>
<evidence type="ECO:0000256" key="1">
    <source>
        <dbReference type="SAM" id="SignalP"/>
    </source>
</evidence>
<evidence type="ECO:0000313" key="4">
    <source>
        <dbReference type="EMBL" id="KAK6192002.1"/>
    </source>
</evidence>
<feature type="domain" description="DUF7043" evidence="3">
    <location>
        <begin position="325"/>
        <end position="434"/>
    </location>
</feature>
<dbReference type="Proteomes" id="UP001347796">
    <property type="component" value="Unassembled WGS sequence"/>
</dbReference>
<reference evidence="4 5" key="1">
    <citation type="submission" date="2024-01" db="EMBL/GenBank/DDBJ databases">
        <title>The genome of the rayed Mediterranean limpet Patella caerulea (Linnaeus, 1758).</title>
        <authorList>
            <person name="Anh-Thu Weber A."/>
            <person name="Halstead-Nussloch G."/>
        </authorList>
    </citation>
    <scope>NUCLEOTIDE SEQUENCE [LARGE SCALE GENOMIC DNA]</scope>
    <source>
        <strain evidence="4">AATW-2023a</strain>
        <tissue evidence="4">Whole specimen</tissue>
    </source>
</reference>
<feature type="domain" description="DUF7043" evidence="3">
    <location>
        <begin position="27"/>
        <end position="135"/>
    </location>
</feature>
<evidence type="ECO:0000313" key="5">
    <source>
        <dbReference type="Proteomes" id="UP001347796"/>
    </source>
</evidence>
<feature type="domain" description="DUF7042" evidence="2">
    <location>
        <begin position="150"/>
        <end position="245"/>
    </location>
</feature>
<feature type="chain" id="PRO_5042856295" evidence="1">
    <location>
        <begin position="29"/>
        <end position="667"/>
    </location>
</feature>
<organism evidence="4 5">
    <name type="scientific">Patella caerulea</name>
    <name type="common">Rayed Mediterranean limpet</name>
    <dbReference type="NCBI Taxonomy" id="87958"/>
    <lineage>
        <taxon>Eukaryota</taxon>
        <taxon>Metazoa</taxon>
        <taxon>Spiralia</taxon>
        <taxon>Lophotrochozoa</taxon>
        <taxon>Mollusca</taxon>
        <taxon>Gastropoda</taxon>
        <taxon>Patellogastropoda</taxon>
        <taxon>Patelloidea</taxon>
        <taxon>Patellidae</taxon>
        <taxon>Patella</taxon>
    </lineage>
</organism>
<evidence type="ECO:0000259" key="3">
    <source>
        <dbReference type="Pfam" id="PF23070"/>
    </source>
</evidence>
<dbReference type="InterPro" id="IPR055471">
    <property type="entry name" value="DUF7043"/>
</dbReference>
<proteinExistence type="predicted"/>